<name>A0A6B0UUK4_IXORI</name>
<feature type="transmembrane region" description="Helical" evidence="1">
    <location>
        <begin position="7"/>
        <end position="30"/>
    </location>
</feature>
<keyword evidence="1" id="KW-1133">Transmembrane helix</keyword>
<sequence length="144" mass="16401">MLREGFFVGFFFVLFNCISLLPCSPFLFYGSVATKAGRTKQVTFPGIAAAAAVFSVKFRRGLKKKNYTYCYEYVYMQRHCHGLSLVHIYIYTHMYTHTHTCRHRTSIARAVSRVFSRVVGTGTLRCLVRGRLTAPSVTTAILLR</sequence>
<protein>
    <submittedName>
        <fullName evidence="2">Uncharacterized protein</fullName>
    </submittedName>
</protein>
<keyword evidence="1" id="KW-0812">Transmembrane</keyword>
<evidence type="ECO:0000256" key="1">
    <source>
        <dbReference type="SAM" id="Phobius"/>
    </source>
</evidence>
<proteinExistence type="predicted"/>
<dbReference type="EMBL" id="GIFC01011232">
    <property type="protein sequence ID" value="MXU93315.1"/>
    <property type="molecule type" value="Transcribed_RNA"/>
</dbReference>
<reference evidence="2" key="1">
    <citation type="submission" date="2019-12" db="EMBL/GenBank/DDBJ databases">
        <title>An insight into the sialome of adult female Ixodes ricinus ticks feeding for 6 days.</title>
        <authorList>
            <person name="Perner J."/>
            <person name="Ribeiro J.M.C."/>
        </authorList>
    </citation>
    <scope>NUCLEOTIDE SEQUENCE</scope>
    <source>
        <strain evidence="2">Semi-engorged</strain>
        <tissue evidence="2">Salivary glands</tissue>
    </source>
</reference>
<dbReference type="AlphaFoldDB" id="A0A6B0UUK4"/>
<evidence type="ECO:0000313" key="2">
    <source>
        <dbReference type="EMBL" id="MXU93315.1"/>
    </source>
</evidence>
<organism evidence="2">
    <name type="scientific">Ixodes ricinus</name>
    <name type="common">Common tick</name>
    <name type="synonym">Acarus ricinus</name>
    <dbReference type="NCBI Taxonomy" id="34613"/>
    <lineage>
        <taxon>Eukaryota</taxon>
        <taxon>Metazoa</taxon>
        <taxon>Ecdysozoa</taxon>
        <taxon>Arthropoda</taxon>
        <taxon>Chelicerata</taxon>
        <taxon>Arachnida</taxon>
        <taxon>Acari</taxon>
        <taxon>Parasitiformes</taxon>
        <taxon>Ixodida</taxon>
        <taxon>Ixodoidea</taxon>
        <taxon>Ixodidae</taxon>
        <taxon>Ixodinae</taxon>
        <taxon>Ixodes</taxon>
    </lineage>
</organism>
<keyword evidence="1" id="KW-0472">Membrane</keyword>
<feature type="transmembrane region" description="Helical" evidence="1">
    <location>
        <begin position="42"/>
        <end position="58"/>
    </location>
</feature>
<accession>A0A6B0UUK4</accession>